<organism evidence="3 4">
    <name type="scientific">Natronorubrum texcoconense</name>
    <dbReference type="NCBI Taxonomy" id="1095776"/>
    <lineage>
        <taxon>Archaea</taxon>
        <taxon>Methanobacteriati</taxon>
        <taxon>Methanobacteriota</taxon>
        <taxon>Stenosarchaea group</taxon>
        <taxon>Halobacteria</taxon>
        <taxon>Halobacteriales</taxon>
        <taxon>Natrialbaceae</taxon>
        <taxon>Natronorubrum</taxon>
    </lineage>
</organism>
<accession>A0A1G8TH22</accession>
<dbReference type="AlphaFoldDB" id="A0A1G8TH22"/>
<protein>
    <submittedName>
        <fullName evidence="3">Uncharacterized conserved protein</fullName>
    </submittedName>
</protein>
<feature type="transmembrane region" description="Helical" evidence="2">
    <location>
        <begin position="431"/>
        <end position="453"/>
    </location>
</feature>
<keyword evidence="4" id="KW-1185">Reference proteome</keyword>
<name>A0A1G8TH22_9EURY</name>
<evidence type="ECO:0000313" key="3">
    <source>
        <dbReference type="EMBL" id="SDJ40215.1"/>
    </source>
</evidence>
<proteinExistence type="predicted"/>
<sequence length="461" mass="49612">MQRREFLRTSGAAGVAVALSEAVLTATTRATAAAAESTPDGYEPLGRVAVTGAAEAVVGDDGETVYLATTDGFATVDISDPSEPELLADRFPLEVGDTPFREILDVKVDGDRLVVAGPANQHEDDVFHGFELYDVSDPADPVAVGEPYETGYHIHNCFLADDLLYVVANSEAENPLVIFDVSDDDAEEIGRWSLVEHEPEWQELYWLARYNHDVYVHDEIAYLAHWNAGTYLIDVSDPTDPEYVSRVSDTDLEESLALEDSEAQMGLPGNDHYSAVDDTGDLLAVGREAWATGGDEPDGPGGIDLYDVSDPANPDSLASIDAPSADDASYYGEEWTTAHNFELREDRLYSSWYQGGVKIHDVSDPAEPEELAHWRDTDTAGFWTARVADSETFVASSTPLIPGAETEGALYTFPTDPDPDSSASGGPLDSIPGFTGAAGLAGVAGGAVALEWLRRRDDADR</sequence>
<dbReference type="STRING" id="1095776.SAMN04515672_0446"/>
<evidence type="ECO:0000256" key="2">
    <source>
        <dbReference type="SAM" id="Phobius"/>
    </source>
</evidence>
<keyword evidence="2" id="KW-1133">Transmembrane helix</keyword>
<evidence type="ECO:0000313" key="4">
    <source>
        <dbReference type="Proteomes" id="UP000198882"/>
    </source>
</evidence>
<keyword evidence="2" id="KW-0472">Membrane</keyword>
<evidence type="ECO:0000256" key="1">
    <source>
        <dbReference type="SAM" id="MobiDB-lite"/>
    </source>
</evidence>
<dbReference type="InterPro" id="IPR013211">
    <property type="entry name" value="LVIVD"/>
</dbReference>
<reference evidence="4" key="1">
    <citation type="submission" date="2016-10" db="EMBL/GenBank/DDBJ databases">
        <authorList>
            <person name="Varghese N."/>
            <person name="Submissions S."/>
        </authorList>
    </citation>
    <scope>NUCLEOTIDE SEQUENCE [LARGE SCALE GENOMIC DNA]</scope>
    <source>
        <strain evidence="4">B4,CECT 8067,JCM 17497</strain>
    </source>
</reference>
<dbReference type="OrthoDB" id="134269at2157"/>
<dbReference type="Pfam" id="PF08309">
    <property type="entry name" value="LVIVD"/>
    <property type="match status" value="2"/>
</dbReference>
<gene>
    <name evidence="3" type="ORF">SAMN04515672_0446</name>
</gene>
<dbReference type="RefSeq" id="WP_090302987.1">
    <property type="nucleotide sequence ID" value="NZ_FNFE01000001.1"/>
</dbReference>
<dbReference type="InterPro" id="IPR006311">
    <property type="entry name" value="TAT_signal"/>
</dbReference>
<keyword evidence="2" id="KW-0812">Transmembrane</keyword>
<feature type="region of interest" description="Disordered" evidence="1">
    <location>
        <begin position="291"/>
        <end position="310"/>
    </location>
</feature>
<dbReference type="PROSITE" id="PS51318">
    <property type="entry name" value="TAT"/>
    <property type="match status" value="1"/>
</dbReference>
<dbReference type="EMBL" id="FNFE01000001">
    <property type="protein sequence ID" value="SDJ40215.1"/>
    <property type="molecule type" value="Genomic_DNA"/>
</dbReference>
<dbReference type="Proteomes" id="UP000198882">
    <property type="component" value="Unassembled WGS sequence"/>
</dbReference>